<dbReference type="InterPro" id="IPR000979">
    <property type="entry name" value="Phosphodiesterase_MJ0936/Vps29"/>
</dbReference>
<dbReference type="CDD" id="cd00841">
    <property type="entry name" value="MPP_YfcE"/>
    <property type="match status" value="1"/>
</dbReference>
<dbReference type="Gene3D" id="3.60.21.10">
    <property type="match status" value="1"/>
</dbReference>
<organism evidence="4 5">
    <name type="scientific">Desulfallas thermosapovorans DSM 6562</name>
    <dbReference type="NCBI Taxonomy" id="1121431"/>
    <lineage>
        <taxon>Bacteria</taxon>
        <taxon>Bacillati</taxon>
        <taxon>Bacillota</taxon>
        <taxon>Clostridia</taxon>
        <taxon>Eubacteriales</taxon>
        <taxon>Desulfallaceae</taxon>
        <taxon>Desulfallas</taxon>
    </lineage>
</organism>
<dbReference type="RefSeq" id="WP_166511127.1">
    <property type="nucleotide sequence ID" value="NZ_VNHM01000005.1"/>
</dbReference>
<evidence type="ECO:0000256" key="2">
    <source>
        <dbReference type="RuleBase" id="RU362039"/>
    </source>
</evidence>
<dbReference type="Pfam" id="PF12850">
    <property type="entry name" value="Metallophos_2"/>
    <property type="match status" value="1"/>
</dbReference>
<feature type="domain" description="Calcineurin-like phosphoesterase" evidence="3">
    <location>
        <begin position="1"/>
        <end position="147"/>
    </location>
</feature>
<dbReference type="GO" id="GO:0016787">
    <property type="term" value="F:hydrolase activity"/>
    <property type="evidence" value="ECO:0007669"/>
    <property type="project" value="UniProtKB-UniRule"/>
</dbReference>
<keyword evidence="2" id="KW-0479">Metal-binding</keyword>
<evidence type="ECO:0000256" key="1">
    <source>
        <dbReference type="ARBA" id="ARBA00008950"/>
    </source>
</evidence>
<keyword evidence="5" id="KW-1185">Reference proteome</keyword>
<dbReference type="InterPro" id="IPR029052">
    <property type="entry name" value="Metallo-depent_PP-like"/>
</dbReference>
<protein>
    <recommendedName>
        <fullName evidence="2">Phosphoesterase</fullName>
        <ecNumber evidence="2">3.1.4.-</ecNumber>
    </recommendedName>
</protein>
<dbReference type="NCBIfam" id="TIGR00040">
    <property type="entry name" value="yfcE"/>
    <property type="match status" value="1"/>
</dbReference>
<evidence type="ECO:0000313" key="4">
    <source>
        <dbReference type="EMBL" id="TYO96136.1"/>
    </source>
</evidence>
<dbReference type="Proteomes" id="UP000323166">
    <property type="component" value="Unassembled WGS sequence"/>
</dbReference>
<dbReference type="InterPro" id="IPR041802">
    <property type="entry name" value="MPP_YfcE"/>
</dbReference>
<accession>A0A5S4ZTW4</accession>
<comment type="similarity">
    <text evidence="1 2">Belongs to the metallophosphoesterase superfamily. YfcE family.</text>
</comment>
<dbReference type="PANTHER" id="PTHR11124">
    <property type="entry name" value="VACUOLAR SORTING PROTEIN VPS29"/>
    <property type="match status" value="1"/>
</dbReference>
<reference evidence="4 5" key="1">
    <citation type="submission" date="2019-07" db="EMBL/GenBank/DDBJ databases">
        <title>Genomic Encyclopedia of Type Strains, Phase I: the one thousand microbial genomes (KMG-I) project.</title>
        <authorList>
            <person name="Kyrpides N."/>
        </authorList>
    </citation>
    <scope>NUCLEOTIDE SEQUENCE [LARGE SCALE GENOMIC DNA]</scope>
    <source>
        <strain evidence="4 5">DSM 6562</strain>
    </source>
</reference>
<dbReference type="GO" id="GO:0046872">
    <property type="term" value="F:metal ion binding"/>
    <property type="evidence" value="ECO:0007669"/>
    <property type="project" value="UniProtKB-KW"/>
</dbReference>
<dbReference type="EMBL" id="VNHM01000005">
    <property type="protein sequence ID" value="TYO96136.1"/>
    <property type="molecule type" value="Genomic_DNA"/>
</dbReference>
<dbReference type="EC" id="3.1.4.-" evidence="2"/>
<dbReference type="SUPFAM" id="SSF56300">
    <property type="entry name" value="Metallo-dependent phosphatases"/>
    <property type="match status" value="1"/>
</dbReference>
<proteinExistence type="inferred from homology"/>
<comment type="caution">
    <text evidence="4">The sequence shown here is derived from an EMBL/GenBank/DDBJ whole genome shotgun (WGS) entry which is preliminary data.</text>
</comment>
<evidence type="ECO:0000313" key="5">
    <source>
        <dbReference type="Proteomes" id="UP000323166"/>
    </source>
</evidence>
<dbReference type="AlphaFoldDB" id="A0A5S4ZTW4"/>
<comment type="cofactor">
    <cofactor evidence="2">
        <name>a divalent metal cation</name>
        <dbReference type="ChEBI" id="CHEBI:60240"/>
    </cofactor>
</comment>
<gene>
    <name evidence="4" type="ORF">LX24_01084</name>
</gene>
<dbReference type="InterPro" id="IPR024654">
    <property type="entry name" value="Calcineurin-like_PHP_lpxH"/>
</dbReference>
<evidence type="ECO:0000259" key="3">
    <source>
        <dbReference type="Pfam" id="PF12850"/>
    </source>
</evidence>
<name>A0A5S4ZTW4_9FIRM</name>
<sequence>MRIGVISDTHGSLQATRQAIIRMGQIDALIHAGDLYSDALHIGSIIKVPVYAVPGNCDMPGQGPEELLITLNGVKIFITHGHLYRVKSTLQMLHYRAQELGAQLVVFGHTHVPINTWENNLLLFNPGSTSRPPNGIKAGFGILDISDNGVKGQIISMS</sequence>